<evidence type="ECO:0000256" key="3">
    <source>
        <dbReference type="ARBA" id="ARBA00022759"/>
    </source>
</evidence>
<keyword evidence="9" id="KW-0233">DNA recombination</keyword>
<keyword evidence="14" id="KW-1185">Reference proteome</keyword>
<dbReference type="InterPro" id="IPR043502">
    <property type="entry name" value="DNA/RNA_pol_sf"/>
</dbReference>
<reference evidence="13" key="1">
    <citation type="submission" date="2023-10" db="EMBL/GenBank/DDBJ databases">
        <title>Genome assemblies of two species of porcelain crab, Petrolisthes cinctipes and Petrolisthes manimaculis (Anomura: Porcellanidae).</title>
        <authorList>
            <person name="Angst P."/>
        </authorList>
    </citation>
    <scope>NUCLEOTIDE SEQUENCE</scope>
    <source>
        <strain evidence="13">PB745_01</strain>
        <tissue evidence="13">Gill</tissue>
    </source>
</reference>
<dbReference type="InterPro" id="IPR012337">
    <property type="entry name" value="RNaseH-like_sf"/>
</dbReference>
<comment type="caution">
    <text evidence="13">The sequence shown here is derived from an EMBL/GenBank/DDBJ whole genome shotgun (WGS) entry which is preliminary data.</text>
</comment>
<dbReference type="SUPFAM" id="SSF56672">
    <property type="entry name" value="DNA/RNA polymerases"/>
    <property type="match status" value="1"/>
</dbReference>
<dbReference type="EMBL" id="JAWQEG010000787">
    <property type="protein sequence ID" value="KAK3885588.1"/>
    <property type="molecule type" value="Genomic_DNA"/>
</dbReference>
<dbReference type="AlphaFoldDB" id="A0AAE1G9H6"/>
<evidence type="ECO:0000256" key="1">
    <source>
        <dbReference type="ARBA" id="ARBA00022722"/>
    </source>
</evidence>
<keyword evidence="2" id="KW-0479">Metal-binding</keyword>
<protein>
    <recommendedName>
        <fullName evidence="12">Integrase catalytic domain-containing protein</fullName>
    </recommendedName>
</protein>
<feature type="compositionally biased region" description="Basic and acidic residues" evidence="11">
    <location>
        <begin position="418"/>
        <end position="466"/>
    </location>
</feature>
<keyword evidence="8" id="KW-0548">Nucleotidyltransferase</keyword>
<name>A0AAE1G9H6_PETCI</name>
<dbReference type="Pfam" id="PF07727">
    <property type="entry name" value="RVT_2"/>
    <property type="match status" value="1"/>
</dbReference>
<keyword evidence="8" id="KW-0808">Transferase</keyword>
<evidence type="ECO:0000256" key="10">
    <source>
        <dbReference type="ARBA" id="ARBA00023268"/>
    </source>
</evidence>
<dbReference type="GO" id="GO:0003964">
    <property type="term" value="F:RNA-directed DNA polymerase activity"/>
    <property type="evidence" value="ECO:0007669"/>
    <property type="project" value="UniProtKB-KW"/>
</dbReference>
<dbReference type="GO" id="GO:0004519">
    <property type="term" value="F:endonuclease activity"/>
    <property type="evidence" value="ECO:0007669"/>
    <property type="project" value="UniProtKB-KW"/>
</dbReference>
<dbReference type="GO" id="GO:0046872">
    <property type="term" value="F:metal ion binding"/>
    <property type="evidence" value="ECO:0007669"/>
    <property type="project" value="UniProtKB-KW"/>
</dbReference>
<dbReference type="InterPro" id="IPR036397">
    <property type="entry name" value="RNaseH_sf"/>
</dbReference>
<dbReference type="InterPro" id="IPR001584">
    <property type="entry name" value="Integrase_cat-core"/>
</dbReference>
<dbReference type="Pfam" id="PF14223">
    <property type="entry name" value="Retrotran_gag_2"/>
    <property type="match status" value="1"/>
</dbReference>
<dbReference type="Pfam" id="PF25597">
    <property type="entry name" value="SH3_retrovirus"/>
    <property type="match status" value="1"/>
</dbReference>
<dbReference type="Proteomes" id="UP001286313">
    <property type="component" value="Unassembled WGS sequence"/>
</dbReference>
<dbReference type="GO" id="GO:0006310">
    <property type="term" value="P:DNA recombination"/>
    <property type="evidence" value="ECO:0007669"/>
    <property type="project" value="UniProtKB-KW"/>
</dbReference>
<dbReference type="InterPro" id="IPR039537">
    <property type="entry name" value="Retrotran_Ty1/copia-like"/>
</dbReference>
<evidence type="ECO:0000256" key="8">
    <source>
        <dbReference type="ARBA" id="ARBA00022932"/>
    </source>
</evidence>
<dbReference type="InterPro" id="IPR013103">
    <property type="entry name" value="RVT_2"/>
</dbReference>
<dbReference type="PROSITE" id="PS50994">
    <property type="entry name" value="INTEGRASE"/>
    <property type="match status" value="1"/>
</dbReference>
<keyword evidence="10" id="KW-0511">Multifunctional enzyme</keyword>
<evidence type="ECO:0000256" key="7">
    <source>
        <dbReference type="ARBA" id="ARBA00022918"/>
    </source>
</evidence>
<keyword evidence="5" id="KW-0460">Magnesium</keyword>
<evidence type="ECO:0000259" key="12">
    <source>
        <dbReference type="PROSITE" id="PS50994"/>
    </source>
</evidence>
<dbReference type="GO" id="GO:0016787">
    <property type="term" value="F:hydrolase activity"/>
    <property type="evidence" value="ECO:0007669"/>
    <property type="project" value="UniProtKB-KW"/>
</dbReference>
<dbReference type="GO" id="GO:0003676">
    <property type="term" value="F:nucleic acid binding"/>
    <property type="evidence" value="ECO:0007669"/>
    <property type="project" value="InterPro"/>
</dbReference>
<evidence type="ECO:0000256" key="2">
    <source>
        <dbReference type="ARBA" id="ARBA00022723"/>
    </source>
</evidence>
<keyword evidence="8" id="KW-0239">DNA-directed DNA polymerase</keyword>
<dbReference type="SUPFAM" id="SSF53098">
    <property type="entry name" value="Ribonuclease H-like"/>
    <property type="match status" value="1"/>
</dbReference>
<gene>
    <name evidence="13" type="ORF">Pcinc_010216</name>
</gene>
<dbReference type="GO" id="GO:0042575">
    <property type="term" value="C:DNA polymerase complex"/>
    <property type="evidence" value="ECO:0007669"/>
    <property type="project" value="UniProtKB-ARBA"/>
</dbReference>
<evidence type="ECO:0000256" key="4">
    <source>
        <dbReference type="ARBA" id="ARBA00022801"/>
    </source>
</evidence>
<keyword evidence="3" id="KW-0255">Endonuclease</keyword>
<dbReference type="GO" id="GO:0003887">
    <property type="term" value="F:DNA-directed DNA polymerase activity"/>
    <property type="evidence" value="ECO:0007669"/>
    <property type="project" value="UniProtKB-KW"/>
</dbReference>
<proteinExistence type="predicted"/>
<keyword evidence="4" id="KW-0378">Hydrolase</keyword>
<evidence type="ECO:0000256" key="5">
    <source>
        <dbReference type="ARBA" id="ARBA00022842"/>
    </source>
</evidence>
<evidence type="ECO:0000313" key="13">
    <source>
        <dbReference type="EMBL" id="KAK3885588.1"/>
    </source>
</evidence>
<evidence type="ECO:0000256" key="11">
    <source>
        <dbReference type="SAM" id="MobiDB-lite"/>
    </source>
</evidence>
<dbReference type="InterPro" id="IPR057670">
    <property type="entry name" value="SH3_retrovirus"/>
</dbReference>
<keyword evidence="1" id="KW-0540">Nuclease</keyword>
<dbReference type="Gene3D" id="3.30.420.10">
    <property type="entry name" value="Ribonuclease H-like superfamily/Ribonuclease H"/>
    <property type="match status" value="1"/>
</dbReference>
<keyword evidence="7" id="KW-0695">RNA-directed DNA polymerase</keyword>
<evidence type="ECO:0000313" key="14">
    <source>
        <dbReference type="Proteomes" id="UP001286313"/>
    </source>
</evidence>
<dbReference type="PANTHER" id="PTHR42648:SF11">
    <property type="entry name" value="TRANSPOSON TY4-P GAG-POL POLYPROTEIN"/>
    <property type="match status" value="1"/>
</dbReference>
<dbReference type="PANTHER" id="PTHR42648">
    <property type="entry name" value="TRANSPOSASE, PUTATIVE-RELATED"/>
    <property type="match status" value="1"/>
</dbReference>
<feature type="domain" description="Integrase catalytic" evidence="12">
    <location>
        <begin position="187"/>
        <end position="345"/>
    </location>
</feature>
<sequence>MTDLGATGYGPRSRLLFNGDEEKYELWEVKFMGHLRLQKLHEVLTATTPDPENNARVYAELVQLLDDTSLSLVIREAKDDGKKAIKILREYYMGTSKPRIISLYTELTSLKMEGNESVTDYLIKAEKAATSLKSANEVISDSLLVAMVLKRLPPSYKTFATVVTQREKEWTFVEFKVQLRSYEETEKACKPHKKTGPIDPPAREGFKYAITFVDDYSGVIMVYFLKHKSDTVAATERFLADSAPYGHVKKIRTDNGTEFTSAEFRSHLVKNCIKHEFSAPYSPHQNGTAERSWRTLFEMARCMLLEAKLPKNLWTYALRTAAYIRNRCYNPPTGKTPFEMMTGEKPNLKNMKIFGSLCYAYVQEKKKLDARCERGVFVGYDNQSPAYLVYLPEQDNIKRVRCVKFSQEQEVTNDAVEEYARPVPETEDKHSEEDEEDHNIKEERGENQDTKQERVSKEGREERRYPERLRTKPGHLEDYILDDDDEVSAAKYSVDYCYRVADIPRTYEEAVSSPEHQLGYGAMKEEVKALNENDTYELVPLPEGKTVVGGKWVYAVKLGPNNTEKHKARYVAKGYSQVKDVDYGETFSPTARHTSIRMLMQLAAQEGMKVHQMDVKTAYLNADIDYEIYLEQPEGFVKKNEKGEHLVCKLKKSLYGLKQSGRNWNRTLQKCLNEQKFNQSAAENCLYTKFEGDNVTMILVWVDDIIIAASNDCALQVIKKALKDRFKMKDLGQLSRYLGIEFTFNPDGSTGEVQRIEEVLRVTVSS</sequence>
<evidence type="ECO:0000256" key="9">
    <source>
        <dbReference type="ARBA" id="ARBA00023172"/>
    </source>
</evidence>
<dbReference type="GO" id="GO:0015074">
    <property type="term" value="P:DNA integration"/>
    <property type="evidence" value="ECO:0007669"/>
    <property type="project" value="UniProtKB-KW"/>
</dbReference>
<accession>A0AAE1G9H6</accession>
<evidence type="ECO:0000256" key="6">
    <source>
        <dbReference type="ARBA" id="ARBA00022908"/>
    </source>
</evidence>
<organism evidence="13 14">
    <name type="scientific">Petrolisthes cinctipes</name>
    <name type="common">Flat porcelain crab</name>
    <dbReference type="NCBI Taxonomy" id="88211"/>
    <lineage>
        <taxon>Eukaryota</taxon>
        <taxon>Metazoa</taxon>
        <taxon>Ecdysozoa</taxon>
        <taxon>Arthropoda</taxon>
        <taxon>Crustacea</taxon>
        <taxon>Multicrustacea</taxon>
        <taxon>Malacostraca</taxon>
        <taxon>Eumalacostraca</taxon>
        <taxon>Eucarida</taxon>
        <taxon>Decapoda</taxon>
        <taxon>Pleocyemata</taxon>
        <taxon>Anomura</taxon>
        <taxon>Galatheoidea</taxon>
        <taxon>Porcellanidae</taxon>
        <taxon>Petrolisthes</taxon>
    </lineage>
</organism>
<dbReference type="Pfam" id="PF00665">
    <property type="entry name" value="rve"/>
    <property type="match status" value="1"/>
</dbReference>
<keyword evidence="6" id="KW-0229">DNA integration</keyword>
<feature type="region of interest" description="Disordered" evidence="11">
    <location>
        <begin position="413"/>
        <end position="466"/>
    </location>
</feature>